<evidence type="ECO:0000313" key="7">
    <source>
        <dbReference type="Proteomes" id="UP001437256"/>
    </source>
</evidence>
<dbReference type="SUPFAM" id="SSF118310">
    <property type="entry name" value="AN1-like Zinc finger"/>
    <property type="match status" value="2"/>
</dbReference>
<feature type="region of interest" description="Disordered" evidence="4">
    <location>
        <begin position="122"/>
        <end position="144"/>
    </location>
</feature>
<dbReference type="InterPro" id="IPR000058">
    <property type="entry name" value="Znf_AN1"/>
</dbReference>
<gene>
    <name evidence="6" type="ORF">AAF712_001484</name>
</gene>
<keyword evidence="1" id="KW-0479">Metal-binding</keyword>
<sequence>MAEILKVGNQCAACPQVDFLPILCECGQQFCKDHISPEAHDCLAAGLQVQNDFEDKLQRCHFKGCSKPSLNLSSTSSSACCPQCRNNFCVEHRHQEAHNCSIPPSTAPKNEAARALLAKHFPAKDTGQSQTSSTKATKPADAKSAQLRKLEMMKIRHKAIPVDPKDKATVPVTQRRFVKAKVDGKSEEKIYWAQKTVSTGKVFDLLATGFGIPSSRLSEYRLYKDIDGERHPLRNDKLFAEEVDDGTVVVFASHSHNDSS</sequence>
<feature type="domain" description="AN1-type" evidence="5">
    <location>
        <begin position="60"/>
        <end position="105"/>
    </location>
</feature>
<organism evidence="6 7">
    <name type="scientific">Marasmius tenuissimus</name>
    <dbReference type="NCBI Taxonomy" id="585030"/>
    <lineage>
        <taxon>Eukaryota</taxon>
        <taxon>Fungi</taxon>
        <taxon>Dikarya</taxon>
        <taxon>Basidiomycota</taxon>
        <taxon>Agaricomycotina</taxon>
        <taxon>Agaricomycetes</taxon>
        <taxon>Agaricomycetidae</taxon>
        <taxon>Agaricales</taxon>
        <taxon>Marasmiineae</taxon>
        <taxon>Marasmiaceae</taxon>
        <taxon>Marasmius</taxon>
    </lineage>
</organism>
<dbReference type="Proteomes" id="UP001437256">
    <property type="component" value="Unassembled WGS sequence"/>
</dbReference>
<dbReference type="PANTHER" id="PTHR14677">
    <property type="entry name" value="ARSENITE INDUCUBLE RNA ASSOCIATED PROTEIN AIP-1-RELATED"/>
    <property type="match status" value="1"/>
</dbReference>
<feature type="domain" description="AN1-type" evidence="5">
    <location>
        <begin position="11"/>
        <end position="47"/>
    </location>
</feature>
<proteinExistence type="predicted"/>
<dbReference type="PANTHER" id="PTHR14677:SF20">
    <property type="entry name" value="ZINC FINGER AN1-TYPE CONTAINING 2A-RELATED"/>
    <property type="match status" value="1"/>
</dbReference>
<keyword evidence="3" id="KW-0862">Zinc</keyword>
<reference evidence="6 7" key="1">
    <citation type="submission" date="2024-05" db="EMBL/GenBank/DDBJ databases">
        <title>A draft genome resource for the thread blight pathogen Marasmius tenuissimus strain MS-2.</title>
        <authorList>
            <person name="Yulfo-Soto G.E."/>
            <person name="Baruah I.K."/>
            <person name="Amoako-Attah I."/>
            <person name="Bukari Y."/>
            <person name="Meinhardt L.W."/>
            <person name="Bailey B.A."/>
            <person name="Cohen S.P."/>
        </authorList>
    </citation>
    <scope>NUCLEOTIDE SEQUENCE [LARGE SCALE GENOMIC DNA]</scope>
    <source>
        <strain evidence="6 7">MS-2</strain>
    </source>
</reference>
<dbReference type="Gene3D" id="4.10.1110.10">
    <property type="entry name" value="AN1-like Zinc finger"/>
    <property type="match status" value="2"/>
</dbReference>
<evidence type="ECO:0000256" key="2">
    <source>
        <dbReference type="ARBA" id="ARBA00022771"/>
    </source>
</evidence>
<dbReference type="EMBL" id="JBBXMP010000003">
    <property type="protein sequence ID" value="KAL0071627.1"/>
    <property type="molecule type" value="Genomic_DNA"/>
</dbReference>
<dbReference type="Pfam" id="PF01428">
    <property type="entry name" value="zf-AN1"/>
    <property type="match status" value="2"/>
</dbReference>
<comment type="caution">
    <text evidence="6">The sequence shown here is derived from an EMBL/GenBank/DDBJ whole genome shotgun (WGS) entry which is preliminary data.</text>
</comment>
<evidence type="ECO:0000256" key="4">
    <source>
        <dbReference type="SAM" id="MobiDB-lite"/>
    </source>
</evidence>
<evidence type="ECO:0000256" key="3">
    <source>
        <dbReference type="ARBA" id="ARBA00022833"/>
    </source>
</evidence>
<dbReference type="SMART" id="SM00154">
    <property type="entry name" value="ZnF_AN1"/>
    <property type="match status" value="2"/>
</dbReference>
<keyword evidence="2" id="KW-0863">Zinc-finger</keyword>
<evidence type="ECO:0000256" key="1">
    <source>
        <dbReference type="ARBA" id="ARBA00022723"/>
    </source>
</evidence>
<evidence type="ECO:0000313" key="6">
    <source>
        <dbReference type="EMBL" id="KAL0071627.1"/>
    </source>
</evidence>
<keyword evidence="7" id="KW-1185">Reference proteome</keyword>
<evidence type="ECO:0000259" key="5">
    <source>
        <dbReference type="SMART" id="SM00154"/>
    </source>
</evidence>
<feature type="compositionally biased region" description="Polar residues" evidence="4">
    <location>
        <begin position="126"/>
        <end position="136"/>
    </location>
</feature>
<dbReference type="InterPro" id="IPR035896">
    <property type="entry name" value="AN1-like_Znf"/>
</dbReference>
<accession>A0ABR3ACE9</accession>
<protein>
    <recommendedName>
        <fullName evidence="5">AN1-type domain-containing protein</fullName>
    </recommendedName>
</protein>
<name>A0ABR3ACE9_9AGAR</name>